<evidence type="ECO:0000313" key="2">
    <source>
        <dbReference type="WBParaSite" id="Smp_192050.1"/>
    </source>
</evidence>
<dbReference type="Proteomes" id="UP000008854">
    <property type="component" value="Unassembled WGS sequence"/>
</dbReference>
<organism evidence="1 2">
    <name type="scientific">Schistosoma mansoni</name>
    <name type="common">Blood fluke</name>
    <dbReference type="NCBI Taxonomy" id="6183"/>
    <lineage>
        <taxon>Eukaryota</taxon>
        <taxon>Metazoa</taxon>
        <taxon>Spiralia</taxon>
        <taxon>Lophotrochozoa</taxon>
        <taxon>Platyhelminthes</taxon>
        <taxon>Trematoda</taxon>
        <taxon>Digenea</taxon>
        <taxon>Strigeidida</taxon>
        <taxon>Schistosomatoidea</taxon>
        <taxon>Schistosomatidae</taxon>
        <taxon>Schistosoma</taxon>
    </lineage>
</organism>
<accession>A0A3Q0KU99</accession>
<proteinExistence type="predicted"/>
<sequence length="124" mass="14316">MRIRLHQPQPAFTDSYPKIYGSYFVTPRFSFRFYDTLIHEVCIYSDGNILLTREAYDYFGGIENFAQNVQESETMVSNEEESLAVKRNFLINVNDKDVSAEMTSVIQPNGKITLYFDNVSCTIS</sequence>
<evidence type="ECO:0000313" key="1">
    <source>
        <dbReference type="Proteomes" id="UP000008854"/>
    </source>
</evidence>
<keyword evidence="1" id="KW-1185">Reference proteome</keyword>
<reference evidence="2" key="2">
    <citation type="submission" date="2018-12" db="UniProtKB">
        <authorList>
            <consortium name="WormBaseParasite"/>
        </authorList>
    </citation>
    <scope>IDENTIFICATION</scope>
    <source>
        <strain evidence="2">Puerto Rican</strain>
    </source>
</reference>
<protein>
    <submittedName>
        <fullName evidence="2">Glyco_hydro_65N domain-containing protein</fullName>
    </submittedName>
</protein>
<dbReference type="AlphaFoldDB" id="A0A3Q0KU99"/>
<name>A0A3Q0KU99_SCHMA</name>
<reference evidence="1" key="1">
    <citation type="journal article" date="2012" name="PLoS Negl. Trop. Dis.">
        <title>A systematically improved high quality genome and transcriptome of the human blood fluke Schistosoma mansoni.</title>
        <authorList>
            <person name="Protasio A.V."/>
            <person name="Tsai I.J."/>
            <person name="Babbage A."/>
            <person name="Nichol S."/>
            <person name="Hunt M."/>
            <person name="Aslett M.A."/>
            <person name="De Silva N."/>
            <person name="Velarde G.S."/>
            <person name="Anderson T.J."/>
            <person name="Clark R.C."/>
            <person name="Davidson C."/>
            <person name="Dillon G.P."/>
            <person name="Holroyd N.E."/>
            <person name="LoVerde P.T."/>
            <person name="Lloyd C."/>
            <person name="McQuillan J."/>
            <person name="Oliveira G."/>
            <person name="Otto T.D."/>
            <person name="Parker-Manuel S.J."/>
            <person name="Quail M.A."/>
            <person name="Wilson R.A."/>
            <person name="Zerlotini A."/>
            <person name="Dunne D.W."/>
            <person name="Berriman M."/>
        </authorList>
    </citation>
    <scope>NUCLEOTIDE SEQUENCE [LARGE SCALE GENOMIC DNA]</scope>
    <source>
        <strain evidence="1">Puerto Rican</strain>
    </source>
</reference>
<dbReference type="InParanoid" id="A0A3Q0KU99"/>
<dbReference type="WBParaSite" id="Smp_192050.1">
    <property type="protein sequence ID" value="Smp_192050.1"/>
    <property type="gene ID" value="Smp_192050"/>
</dbReference>